<evidence type="ECO:0000313" key="1">
    <source>
        <dbReference type="EMBL" id="RXH77614.1"/>
    </source>
</evidence>
<name>A0A498I617_MALDO</name>
<gene>
    <name evidence="1" type="ORF">DVH24_039585</name>
</gene>
<accession>A0A498I617</accession>
<reference evidence="1 2" key="1">
    <citation type="submission" date="2018-10" db="EMBL/GenBank/DDBJ databases">
        <title>A high-quality apple genome assembly.</title>
        <authorList>
            <person name="Hu J."/>
        </authorList>
    </citation>
    <scope>NUCLEOTIDE SEQUENCE [LARGE SCALE GENOMIC DNA]</scope>
    <source>
        <strain evidence="2">cv. HFTH1</strain>
        <tissue evidence="1">Young leaf</tissue>
    </source>
</reference>
<proteinExistence type="predicted"/>
<evidence type="ECO:0000313" key="2">
    <source>
        <dbReference type="Proteomes" id="UP000290289"/>
    </source>
</evidence>
<keyword evidence="2" id="KW-1185">Reference proteome</keyword>
<sequence>MSTVEHIVEDSKALLLRSIGASVALTRRQANEITHRLARHALPMETASCFWFEEPLDLVPNLLVDECV</sequence>
<dbReference type="Proteomes" id="UP000290289">
    <property type="component" value="Chromosome 14"/>
</dbReference>
<dbReference type="AlphaFoldDB" id="A0A498I617"/>
<organism evidence="1 2">
    <name type="scientific">Malus domestica</name>
    <name type="common">Apple</name>
    <name type="synonym">Pyrus malus</name>
    <dbReference type="NCBI Taxonomy" id="3750"/>
    <lineage>
        <taxon>Eukaryota</taxon>
        <taxon>Viridiplantae</taxon>
        <taxon>Streptophyta</taxon>
        <taxon>Embryophyta</taxon>
        <taxon>Tracheophyta</taxon>
        <taxon>Spermatophyta</taxon>
        <taxon>Magnoliopsida</taxon>
        <taxon>eudicotyledons</taxon>
        <taxon>Gunneridae</taxon>
        <taxon>Pentapetalae</taxon>
        <taxon>rosids</taxon>
        <taxon>fabids</taxon>
        <taxon>Rosales</taxon>
        <taxon>Rosaceae</taxon>
        <taxon>Amygdaloideae</taxon>
        <taxon>Maleae</taxon>
        <taxon>Malus</taxon>
    </lineage>
</organism>
<dbReference type="EMBL" id="RDQH01000340">
    <property type="protein sequence ID" value="RXH77614.1"/>
    <property type="molecule type" value="Genomic_DNA"/>
</dbReference>
<comment type="caution">
    <text evidence="1">The sequence shown here is derived from an EMBL/GenBank/DDBJ whole genome shotgun (WGS) entry which is preliminary data.</text>
</comment>
<protein>
    <submittedName>
        <fullName evidence="1">Uncharacterized protein</fullName>
    </submittedName>
</protein>